<reference evidence="2" key="1">
    <citation type="submission" date="2024-07" db="EMBL/GenBank/DDBJ databases">
        <authorList>
            <person name="Li X.-J."/>
            <person name="Wang X."/>
        </authorList>
    </citation>
    <scope>NUCLEOTIDE SEQUENCE</scope>
    <source>
        <strain evidence="2">HSP-536</strain>
    </source>
</reference>
<accession>A0AB39V2N7</accession>
<organism evidence="2">
    <name type="scientific">Leptotrichia alba</name>
    <dbReference type="NCBI Taxonomy" id="3239304"/>
    <lineage>
        <taxon>Bacteria</taxon>
        <taxon>Fusobacteriati</taxon>
        <taxon>Fusobacteriota</taxon>
        <taxon>Fusobacteriia</taxon>
        <taxon>Fusobacteriales</taxon>
        <taxon>Leptotrichiaceae</taxon>
        <taxon>Leptotrichia</taxon>
    </lineage>
</organism>
<protein>
    <submittedName>
        <fullName evidence="2">Uncharacterized protein</fullName>
    </submittedName>
</protein>
<sequence>MKKFILLGIFILTFVAQANSSFNIIDDDYSMKGYCLGIGKAKVDKVDEYSGTTTFKAVLCRVDNNVVRNVTVLFDYTDVNTNYDVRKKLFFIPVEHLSQAKYNSDNNILRIEMQMRGTFHKNLPDGFILPITSKNIKDHLPYAKIVDEDLVEVYGSTLGVPTVSEDEFLNEDY</sequence>
<keyword evidence="1" id="KW-0732">Signal</keyword>
<dbReference type="AlphaFoldDB" id="A0AB39V2N7"/>
<evidence type="ECO:0000313" key="2">
    <source>
        <dbReference type="EMBL" id="XDU61532.1"/>
    </source>
</evidence>
<name>A0AB39V2N7_9FUSO</name>
<gene>
    <name evidence="2" type="ORF">AB8B28_07690</name>
</gene>
<feature type="signal peptide" evidence="1">
    <location>
        <begin position="1"/>
        <end position="18"/>
    </location>
</feature>
<dbReference type="KEGG" id="lala:AB8B28_07690"/>
<dbReference type="RefSeq" id="WP_369715072.1">
    <property type="nucleotide sequence ID" value="NZ_CP165647.1"/>
</dbReference>
<evidence type="ECO:0000256" key="1">
    <source>
        <dbReference type="SAM" id="SignalP"/>
    </source>
</evidence>
<proteinExistence type="predicted"/>
<feature type="chain" id="PRO_5044190185" evidence="1">
    <location>
        <begin position="19"/>
        <end position="173"/>
    </location>
</feature>
<dbReference type="EMBL" id="CP165647">
    <property type="protein sequence ID" value="XDU61532.1"/>
    <property type="molecule type" value="Genomic_DNA"/>
</dbReference>